<organism evidence="2">
    <name type="scientific">Tetraodon nigroviridis</name>
    <name type="common">Spotted green pufferfish</name>
    <name type="synonym">Chelonodon nigroviridis</name>
    <dbReference type="NCBI Taxonomy" id="99883"/>
    <lineage>
        <taxon>Eukaryota</taxon>
        <taxon>Metazoa</taxon>
        <taxon>Chordata</taxon>
        <taxon>Craniata</taxon>
        <taxon>Vertebrata</taxon>
        <taxon>Euteleostomi</taxon>
        <taxon>Actinopterygii</taxon>
        <taxon>Neopterygii</taxon>
        <taxon>Teleostei</taxon>
        <taxon>Neoteleostei</taxon>
        <taxon>Acanthomorphata</taxon>
        <taxon>Eupercaria</taxon>
        <taxon>Tetraodontiformes</taxon>
        <taxon>Tetradontoidea</taxon>
        <taxon>Tetraodontidae</taxon>
        <taxon>Tetraodon</taxon>
    </lineage>
</organism>
<sequence>MPPKRPQAFQRAVQKLRCAGAVANLARGWQGWASQHSQKQDAVPSGWTPSSLDHCLRQEGQSAAKLADGPAEAERACGSLELVSAIRSKMEAAPEDSRTYLGSESPTRRRHMRALQEGGGGGVIQERKLMLQEKNLGSRSSSVDTEDSGLGEENGLSDNGEPKPEPEVTHTKKHTNRPKVRRRRRGR</sequence>
<feature type="compositionally biased region" description="Basic residues" evidence="1">
    <location>
        <begin position="171"/>
        <end position="187"/>
    </location>
</feature>
<evidence type="ECO:0000256" key="1">
    <source>
        <dbReference type="SAM" id="MobiDB-lite"/>
    </source>
</evidence>
<reference evidence="2" key="2">
    <citation type="submission" date="2004-02" db="EMBL/GenBank/DDBJ databases">
        <authorList>
            <consortium name="Genoscope"/>
            <consortium name="Whitehead Institute Centre for Genome Research"/>
        </authorList>
    </citation>
    <scope>NUCLEOTIDE SEQUENCE</scope>
</reference>
<protein>
    <submittedName>
        <fullName evidence="2">(spotted green pufferfish) hypothetical protein</fullName>
    </submittedName>
</protein>
<evidence type="ECO:0000313" key="2">
    <source>
        <dbReference type="EMBL" id="CAF91860.1"/>
    </source>
</evidence>
<accession>Q4T5H2</accession>
<proteinExistence type="predicted"/>
<gene>
    <name evidence="2" type="ORF">GSTENG00006814001</name>
</gene>
<dbReference type="KEGG" id="tng:GSTEN00006814G001"/>
<name>Q4T5H2_TETNG</name>
<comment type="caution">
    <text evidence="2">The sequence shown here is derived from an EMBL/GenBank/DDBJ whole genome shotgun (WGS) entry which is preliminary data.</text>
</comment>
<dbReference type="OrthoDB" id="9871914at2759"/>
<dbReference type="EMBL" id="CAAE01009261">
    <property type="protein sequence ID" value="CAF91860.1"/>
    <property type="molecule type" value="Genomic_DNA"/>
</dbReference>
<feature type="region of interest" description="Disordered" evidence="1">
    <location>
        <begin position="89"/>
        <end position="187"/>
    </location>
</feature>
<reference evidence="2" key="1">
    <citation type="journal article" date="2004" name="Nature">
        <title>Genome duplication in the teleost fish Tetraodon nigroviridis reveals the early vertebrate proto-karyotype.</title>
        <authorList>
            <person name="Jaillon O."/>
            <person name="Aury J.-M."/>
            <person name="Brunet F."/>
            <person name="Petit J.-L."/>
            <person name="Stange-Thomann N."/>
            <person name="Mauceli E."/>
            <person name="Bouneau L."/>
            <person name="Fischer C."/>
            <person name="Ozouf-Costaz C."/>
            <person name="Bernot A."/>
            <person name="Nicaud S."/>
            <person name="Jaffe D."/>
            <person name="Fisher S."/>
            <person name="Lutfalla G."/>
            <person name="Dossat C."/>
            <person name="Segurens B."/>
            <person name="Dasilva C."/>
            <person name="Salanoubat M."/>
            <person name="Levy M."/>
            <person name="Boudet N."/>
            <person name="Castellano S."/>
            <person name="Anthouard V."/>
            <person name="Jubin C."/>
            <person name="Castelli V."/>
            <person name="Katinka M."/>
            <person name="Vacherie B."/>
            <person name="Biemont C."/>
            <person name="Skalli Z."/>
            <person name="Cattolico L."/>
            <person name="Poulain J."/>
            <person name="De Berardinis V."/>
            <person name="Cruaud C."/>
            <person name="Duprat S."/>
            <person name="Brottier P."/>
            <person name="Coutanceau J.-P."/>
            <person name="Gouzy J."/>
            <person name="Parra G."/>
            <person name="Lardier G."/>
            <person name="Chapple C."/>
            <person name="McKernan K.J."/>
            <person name="McEwan P."/>
            <person name="Bosak S."/>
            <person name="Kellis M."/>
            <person name="Volff J.-N."/>
            <person name="Guigo R."/>
            <person name="Zody M.C."/>
            <person name="Mesirov J."/>
            <person name="Lindblad-Toh K."/>
            <person name="Birren B."/>
            <person name="Nusbaum C."/>
            <person name="Kahn D."/>
            <person name="Robinson-Rechavi M."/>
            <person name="Laudet V."/>
            <person name="Schachter V."/>
            <person name="Quetier F."/>
            <person name="Saurin W."/>
            <person name="Scarpelli C."/>
            <person name="Wincker P."/>
            <person name="Lander E.S."/>
            <person name="Weissenbach J."/>
            <person name="Roest Crollius H."/>
        </authorList>
    </citation>
    <scope>NUCLEOTIDE SEQUENCE [LARGE SCALE GENOMIC DNA]</scope>
</reference>
<feature type="compositionally biased region" description="Basic and acidic residues" evidence="1">
    <location>
        <begin position="160"/>
        <end position="170"/>
    </location>
</feature>
<feature type="compositionally biased region" description="Basic and acidic residues" evidence="1">
    <location>
        <begin position="89"/>
        <end position="98"/>
    </location>
</feature>
<dbReference type="AlphaFoldDB" id="Q4T5H2"/>